<evidence type="ECO:0000256" key="3">
    <source>
        <dbReference type="ARBA" id="ARBA00022679"/>
    </source>
</evidence>
<dbReference type="GO" id="GO:0042802">
    <property type="term" value="F:identical protein binding"/>
    <property type="evidence" value="ECO:0007669"/>
    <property type="project" value="TreeGrafter"/>
</dbReference>
<dbReference type="Proteomes" id="UP000752292">
    <property type="component" value="Unassembled WGS sequence"/>
</dbReference>
<keyword evidence="2 6" id="KW-0032">Aminotransferase</keyword>
<dbReference type="Gene3D" id="3.40.640.10">
    <property type="entry name" value="Type I PLP-dependent aspartate aminotransferase-like (Major domain)"/>
    <property type="match status" value="1"/>
</dbReference>
<dbReference type="InterPro" id="IPR015424">
    <property type="entry name" value="PyrdxlP-dep_Trfase"/>
</dbReference>
<gene>
    <name evidence="6" type="ORF">HY618_02235</name>
</gene>
<accession>A0A932ZTW4</accession>
<dbReference type="GO" id="GO:0008483">
    <property type="term" value="F:transaminase activity"/>
    <property type="evidence" value="ECO:0007669"/>
    <property type="project" value="UniProtKB-KW"/>
</dbReference>
<dbReference type="PIRSF" id="PIRSF000521">
    <property type="entry name" value="Transaminase_4ab_Lys_Orn"/>
    <property type="match status" value="1"/>
</dbReference>
<dbReference type="InterPro" id="IPR015421">
    <property type="entry name" value="PyrdxlP-dep_Trfase_major"/>
</dbReference>
<dbReference type="AlphaFoldDB" id="A0A932ZTW4"/>
<keyword evidence="4 5" id="KW-0663">Pyridoxal phosphate</keyword>
<evidence type="ECO:0000313" key="7">
    <source>
        <dbReference type="Proteomes" id="UP000752292"/>
    </source>
</evidence>
<evidence type="ECO:0000256" key="4">
    <source>
        <dbReference type="ARBA" id="ARBA00022898"/>
    </source>
</evidence>
<protein>
    <submittedName>
        <fullName evidence="6">Aspartate aminotransferase family protein</fullName>
    </submittedName>
</protein>
<dbReference type="GO" id="GO:0030170">
    <property type="term" value="F:pyridoxal phosphate binding"/>
    <property type="evidence" value="ECO:0007669"/>
    <property type="project" value="InterPro"/>
</dbReference>
<dbReference type="PANTHER" id="PTHR11986">
    <property type="entry name" value="AMINOTRANSFERASE CLASS III"/>
    <property type="match status" value="1"/>
</dbReference>
<dbReference type="SUPFAM" id="SSF53383">
    <property type="entry name" value="PLP-dependent transferases"/>
    <property type="match status" value="1"/>
</dbReference>
<dbReference type="Gene3D" id="3.90.1150.10">
    <property type="entry name" value="Aspartate Aminotransferase, domain 1"/>
    <property type="match status" value="1"/>
</dbReference>
<proteinExistence type="inferred from homology"/>
<evidence type="ECO:0000256" key="1">
    <source>
        <dbReference type="ARBA" id="ARBA00001933"/>
    </source>
</evidence>
<dbReference type="FunFam" id="3.40.640.10:FF:000004">
    <property type="entry name" value="Acetylornithine aminotransferase"/>
    <property type="match status" value="1"/>
</dbReference>
<name>A0A932ZTW4_UNCTE</name>
<dbReference type="PANTHER" id="PTHR11986:SF79">
    <property type="entry name" value="ACETYLORNITHINE AMINOTRANSFERASE, MITOCHONDRIAL"/>
    <property type="match status" value="1"/>
</dbReference>
<dbReference type="PROSITE" id="PS00600">
    <property type="entry name" value="AA_TRANSFER_CLASS_3"/>
    <property type="match status" value="1"/>
</dbReference>
<comment type="cofactor">
    <cofactor evidence="1">
        <name>pyridoxal 5'-phosphate</name>
        <dbReference type="ChEBI" id="CHEBI:597326"/>
    </cofactor>
</comment>
<evidence type="ECO:0000256" key="2">
    <source>
        <dbReference type="ARBA" id="ARBA00022576"/>
    </source>
</evidence>
<dbReference type="Pfam" id="PF00202">
    <property type="entry name" value="Aminotran_3"/>
    <property type="match status" value="1"/>
</dbReference>
<evidence type="ECO:0000256" key="5">
    <source>
        <dbReference type="RuleBase" id="RU003560"/>
    </source>
</evidence>
<dbReference type="InterPro" id="IPR049704">
    <property type="entry name" value="Aminotrans_3_PPA_site"/>
</dbReference>
<dbReference type="InterPro" id="IPR050103">
    <property type="entry name" value="Class-III_PLP-dep_AT"/>
</dbReference>
<evidence type="ECO:0000313" key="6">
    <source>
        <dbReference type="EMBL" id="MBI4251251.1"/>
    </source>
</evidence>
<keyword evidence="3" id="KW-0808">Transferase</keyword>
<sequence>MDAPRLRVPHPGPRTREYLERVRKTESATGLTFGLSPETLVMERASGAAIEDVDGNVFLDFTAGFGSLNAGHCHPKVVEAVQAQAAKGHQAMSLGASVRLRLMEKVLSLIPGPSEKRIVLGASGSEAAEAAIKMARRATGRQDVVAFEGAFHGRTQGALALMGRKGQRAGLPSIQTGIHHVPFPYPYRSPFGRDEASCMEGTLRYIEEFLKNPASGWGEVAAVIIEPVQGNGGMIPAPLGFLRGLRGICDRHGVLLIIDEVMSGFCRTGKMFSYLHEEGVEPDILVLGKSISGGLPLSACVAKKEICEASGAGTESSTYAGNLVACASGLASIQVYEEEGLAQRAAGMGDYFVRRLGELAERHAVVGEVRGRGLMVAAELVSDRASREPLPAAKAASAAALERGFLLYPGGHYANVLAFLPPLIIDEGHVDKAVEVLDEVLLAVPGTR</sequence>
<comment type="caution">
    <text evidence="6">The sequence shown here is derived from an EMBL/GenBank/DDBJ whole genome shotgun (WGS) entry which is preliminary data.</text>
</comment>
<reference evidence="6" key="1">
    <citation type="submission" date="2020-07" db="EMBL/GenBank/DDBJ databases">
        <title>Huge and variable diversity of episymbiotic CPR bacteria and DPANN archaea in groundwater ecosystems.</title>
        <authorList>
            <person name="He C.Y."/>
            <person name="Keren R."/>
            <person name="Whittaker M."/>
            <person name="Farag I.F."/>
            <person name="Doudna J."/>
            <person name="Cate J.H.D."/>
            <person name="Banfield J.F."/>
        </authorList>
    </citation>
    <scope>NUCLEOTIDE SEQUENCE</scope>
    <source>
        <strain evidence="6">NC_groundwater_1370_Ag_S-0.2um_69_93</strain>
    </source>
</reference>
<dbReference type="CDD" id="cd00610">
    <property type="entry name" value="OAT_like"/>
    <property type="match status" value="1"/>
</dbReference>
<comment type="similarity">
    <text evidence="5">Belongs to the class-III pyridoxal-phosphate-dependent aminotransferase family.</text>
</comment>
<organism evidence="6 7">
    <name type="scientific">Tectimicrobiota bacterium</name>
    <dbReference type="NCBI Taxonomy" id="2528274"/>
    <lineage>
        <taxon>Bacteria</taxon>
        <taxon>Pseudomonadati</taxon>
        <taxon>Nitrospinota/Tectimicrobiota group</taxon>
        <taxon>Candidatus Tectimicrobiota</taxon>
    </lineage>
</organism>
<dbReference type="InterPro" id="IPR005814">
    <property type="entry name" value="Aminotrans_3"/>
</dbReference>
<dbReference type="EMBL" id="JACQRX010000099">
    <property type="protein sequence ID" value="MBI4251251.1"/>
    <property type="molecule type" value="Genomic_DNA"/>
</dbReference>
<dbReference type="InterPro" id="IPR015422">
    <property type="entry name" value="PyrdxlP-dep_Trfase_small"/>
</dbReference>